<proteinExistence type="predicted"/>
<dbReference type="SMART" id="SM00331">
    <property type="entry name" value="PP2C_SIG"/>
    <property type="match status" value="1"/>
</dbReference>
<evidence type="ECO:0000313" key="3">
    <source>
        <dbReference type="Proteomes" id="UP000019591"/>
    </source>
</evidence>
<evidence type="ECO:0000313" key="2">
    <source>
        <dbReference type="EMBL" id="AHM56178.1"/>
    </source>
</evidence>
<accession>W8TEE7</accession>
<dbReference type="PANTHER" id="PTHR35801">
    <property type="entry name" value="PHOSPHOSERINE PHOSPHATASE RSBX"/>
    <property type="match status" value="1"/>
</dbReference>
<dbReference type="SUPFAM" id="SSF81606">
    <property type="entry name" value="PP2C-like"/>
    <property type="match status" value="1"/>
</dbReference>
<gene>
    <name evidence="2" type="ORF">EAL2_c08780</name>
</gene>
<dbReference type="InterPro" id="IPR036457">
    <property type="entry name" value="PPM-type-like_dom_sf"/>
</dbReference>
<sequence length="398" mass="44078">MKRTFDKSEPRFIDVACLNLSKLGEELCGDSIEMVRYEDGVMAVLSDGLGSGVKANILSTLTSKIAITMLKSGSAIEEVVNTIINTLPVCRVRNLAYSTFTIIHMLNSGKVYIANFDNPEIILRRGKESSLIRGEEVIIANRKVRESEFELGDGDTIVAISDGVAHAGIGAMLNYAWGTENISNYVAKIPGSISAINTAKRIISTCNHLYEEKPYDDATVIVMKYVRPKHVTLFTGPPLSVADDKTIVKKLTSTYGKKVVCGGTAAQIVAREIGQDIEVDTENINADIPPIAYIKGIDLVTEGVLTLKKALDILKEYNNDIRHIDEFFKNDKHKNGVYLLLKVLLDDATHINFIIGRRINPAHQNFDFPEELTSKLDIIKEIKQELKKLGKVVTAEYY</sequence>
<dbReference type="RefSeq" id="WP_025435200.1">
    <property type="nucleotide sequence ID" value="NZ_CP007452.1"/>
</dbReference>
<name>W8TEE7_PEPAC</name>
<dbReference type="eggNOG" id="COG2208">
    <property type="taxonomic scope" value="Bacteria"/>
</dbReference>
<dbReference type="AlphaFoldDB" id="W8TEE7"/>
<evidence type="ECO:0000259" key="1">
    <source>
        <dbReference type="SMART" id="SM00331"/>
    </source>
</evidence>
<dbReference type="STRING" id="1286171.EAL2_c08780"/>
<keyword evidence="3" id="KW-1185">Reference proteome</keyword>
<protein>
    <submittedName>
        <fullName evidence="2">Serine phosphatase</fullName>
    </submittedName>
</protein>
<dbReference type="HOGENOM" id="CLU_703441_0_0_9"/>
<dbReference type="KEGG" id="eac:EAL2_c08780"/>
<dbReference type="OrthoDB" id="1090916at2"/>
<organism evidence="2 3">
    <name type="scientific">Peptoclostridium acidaminophilum DSM 3953</name>
    <dbReference type="NCBI Taxonomy" id="1286171"/>
    <lineage>
        <taxon>Bacteria</taxon>
        <taxon>Bacillati</taxon>
        <taxon>Bacillota</taxon>
        <taxon>Clostridia</taxon>
        <taxon>Peptostreptococcales</taxon>
        <taxon>Peptoclostridiaceae</taxon>
        <taxon>Peptoclostridium</taxon>
    </lineage>
</organism>
<dbReference type="Proteomes" id="UP000019591">
    <property type="component" value="Chromosome"/>
</dbReference>
<dbReference type="PATRIC" id="fig|1286171.3.peg.830"/>
<dbReference type="InterPro" id="IPR001932">
    <property type="entry name" value="PPM-type_phosphatase-like_dom"/>
</dbReference>
<dbReference type="PANTHER" id="PTHR35801:SF1">
    <property type="entry name" value="PHOSPHOSERINE PHOSPHATASE RSBX"/>
    <property type="match status" value="1"/>
</dbReference>
<feature type="domain" description="PPM-type phosphatase" evidence="1">
    <location>
        <begin position="12"/>
        <end position="225"/>
    </location>
</feature>
<reference evidence="2 3" key="1">
    <citation type="journal article" date="2014" name="Genome Announc.">
        <title>Complete Genome Sequence of Amino Acid-Utilizing Eubacterium acidaminophilum al-2 (DSM 3953).</title>
        <authorList>
            <person name="Poehlein A."/>
            <person name="Andreesen J.R."/>
            <person name="Daniel R."/>
        </authorList>
    </citation>
    <scope>NUCLEOTIDE SEQUENCE [LARGE SCALE GENOMIC DNA]</scope>
    <source>
        <strain evidence="2 3">DSM 3953</strain>
    </source>
</reference>
<dbReference type="EMBL" id="CP007452">
    <property type="protein sequence ID" value="AHM56178.1"/>
    <property type="molecule type" value="Genomic_DNA"/>
</dbReference>
<dbReference type="InterPro" id="IPR039248">
    <property type="entry name" value="Ptase_RsbX"/>
</dbReference>
<dbReference type="Pfam" id="PF07228">
    <property type="entry name" value="SpoIIE"/>
    <property type="match status" value="1"/>
</dbReference>
<dbReference type="Gene3D" id="3.60.40.10">
    <property type="entry name" value="PPM-type phosphatase domain"/>
    <property type="match status" value="1"/>
</dbReference>